<protein>
    <recommendedName>
        <fullName evidence="9">protein adenylyltransferase</fullName>
        <ecNumber evidence="9">2.7.7.108</ecNumber>
    </recommendedName>
</protein>
<comment type="cofactor">
    <cofactor evidence="1">
        <name>Mg(2+)</name>
        <dbReference type="ChEBI" id="CHEBI:18420"/>
    </cofactor>
</comment>
<dbReference type="AlphaFoldDB" id="A0A165ZTZ2"/>
<evidence type="ECO:0000256" key="12">
    <source>
        <dbReference type="ARBA" id="ARBA00048696"/>
    </source>
</evidence>
<dbReference type="Pfam" id="PF01909">
    <property type="entry name" value="NTP_transf_2"/>
    <property type="match status" value="1"/>
</dbReference>
<proteinExistence type="inferred from homology"/>
<feature type="domain" description="Polymerase nucleotidyl transferase" evidence="13">
    <location>
        <begin position="18"/>
        <end position="101"/>
    </location>
</feature>
<evidence type="ECO:0000313" key="15">
    <source>
        <dbReference type="Proteomes" id="UP000077245"/>
    </source>
</evidence>
<sequence length="102" mass="11667">MKKLKTISEILQILKNNEKELKKKYGFKAIGIFGSYLNGNVRMDSDLDILVEFQKDANVGIIKYINIEENLTKLFGIEVDLVEKSALKPKIGKHILKEVVYP</sequence>
<dbReference type="GO" id="GO:0005524">
    <property type="term" value="F:ATP binding"/>
    <property type="evidence" value="ECO:0007669"/>
    <property type="project" value="UniProtKB-KW"/>
</dbReference>
<evidence type="ECO:0000256" key="1">
    <source>
        <dbReference type="ARBA" id="ARBA00001946"/>
    </source>
</evidence>
<organism evidence="14 15">
    <name type="scientific">Methanobrevibacter curvatus</name>
    <dbReference type="NCBI Taxonomy" id="49547"/>
    <lineage>
        <taxon>Archaea</taxon>
        <taxon>Methanobacteriati</taxon>
        <taxon>Methanobacteriota</taxon>
        <taxon>Methanomada group</taxon>
        <taxon>Methanobacteria</taxon>
        <taxon>Methanobacteriales</taxon>
        <taxon>Methanobacteriaceae</taxon>
        <taxon>Methanobrevibacter</taxon>
    </lineage>
</organism>
<dbReference type="CDD" id="cd05403">
    <property type="entry name" value="NT_KNTase_like"/>
    <property type="match status" value="1"/>
</dbReference>
<evidence type="ECO:0000259" key="13">
    <source>
        <dbReference type="Pfam" id="PF01909"/>
    </source>
</evidence>
<name>A0A165ZTZ2_9EURY</name>
<dbReference type="PANTHER" id="PTHR33571:SF19">
    <property type="entry name" value="PROTEIN ADENYLYLTRANSFERASE MJ0128-RELATED"/>
    <property type="match status" value="1"/>
</dbReference>
<comment type="caution">
    <text evidence="14">The sequence shown here is derived from an EMBL/GenBank/DDBJ whole genome shotgun (WGS) entry which is preliminary data.</text>
</comment>
<keyword evidence="4" id="KW-0548">Nucleotidyltransferase</keyword>
<dbReference type="RefSeq" id="WP_067092198.1">
    <property type="nucleotide sequence ID" value="NZ_LWMV01000192.1"/>
</dbReference>
<dbReference type="InterPro" id="IPR002934">
    <property type="entry name" value="Polymerase_NTP_transf_dom"/>
</dbReference>
<dbReference type="Gene3D" id="3.30.460.10">
    <property type="entry name" value="Beta Polymerase, domain 2"/>
    <property type="match status" value="1"/>
</dbReference>
<evidence type="ECO:0000256" key="7">
    <source>
        <dbReference type="ARBA" id="ARBA00022840"/>
    </source>
</evidence>
<dbReference type="PATRIC" id="fig|49547.3.peg.1623"/>
<keyword evidence="6" id="KW-0547">Nucleotide-binding</keyword>
<dbReference type="Proteomes" id="UP000077245">
    <property type="component" value="Unassembled WGS sequence"/>
</dbReference>
<dbReference type="PANTHER" id="PTHR33571">
    <property type="entry name" value="SSL8005 PROTEIN"/>
    <property type="match status" value="1"/>
</dbReference>
<comment type="similarity">
    <text evidence="10">Belongs to the MntA antitoxin family.</text>
</comment>
<evidence type="ECO:0000313" key="14">
    <source>
        <dbReference type="EMBL" id="KZX11158.1"/>
    </source>
</evidence>
<evidence type="ECO:0000256" key="11">
    <source>
        <dbReference type="ARBA" id="ARBA00047518"/>
    </source>
</evidence>
<dbReference type="EMBL" id="LWMV01000192">
    <property type="protein sequence ID" value="KZX11158.1"/>
    <property type="molecule type" value="Genomic_DNA"/>
</dbReference>
<dbReference type="SUPFAM" id="SSF81301">
    <property type="entry name" value="Nucleotidyltransferase"/>
    <property type="match status" value="1"/>
</dbReference>
<reference evidence="14 15" key="1">
    <citation type="submission" date="2016-04" db="EMBL/GenBank/DDBJ databases">
        <title>Genome sequence of Methanobrevibacter curvatus DSM 11111.</title>
        <authorList>
            <person name="Poehlein A."/>
            <person name="Seedorf H."/>
            <person name="Daniel R."/>
        </authorList>
    </citation>
    <scope>NUCLEOTIDE SEQUENCE [LARGE SCALE GENOMIC DNA]</scope>
    <source>
        <strain evidence="14 15">DSM 11111</strain>
    </source>
</reference>
<keyword evidence="3 14" id="KW-0808">Transferase</keyword>
<evidence type="ECO:0000256" key="6">
    <source>
        <dbReference type="ARBA" id="ARBA00022741"/>
    </source>
</evidence>
<dbReference type="GO" id="GO:0070733">
    <property type="term" value="F:AMPylase activity"/>
    <property type="evidence" value="ECO:0007669"/>
    <property type="project" value="UniProtKB-EC"/>
</dbReference>
<dbReference type="InterPro" id="IPR052038">
    <property type="entry name" value="Type-VII_TA_antitoxin"/>
</dbReference>
<gene>
    <name evidence="14" type="ORF">MBCUR_15200</name>
</gene>
<evidence type="ECO:0000256" key="4">
    <source>
        <dbReference type="ARBA" id="ARBA00022695"/>
    </source>
</evidence>
<dbReference type="InterPro" id="IPR043519">
    <property type="entry name" value="NT_sf"/>
</dbReference>
<comment type="catalytic activity">
    <reaction evidence="12">
        <text>L-tyrosyl-[protein] + ATP = O-(5'-adenylyl)-L-tyrosyl-[protein] + diphosphate</text>
        <dbReference type="Rhea" id="RHEA:54288"/>
        <dbReference type="Rhea" id="RHEA-COMP:10136"/>
        <dbReference type="Rhea" id="RHEA-COMP:13846"/>
        <dbReference type="ChEBI" id="CHEBI:30616"/>
        <dbReference type="ChEBI" id="CHEBI:33019"/>
        <dbReference type="ChEBI" id="CHEBI:46858"/>
        <dbReference type="ChEBI" id="CHEBI:83624"/>
        <dbReference type="EC" id="2.7.7.108"/>
    </reaction>
</comment>
<evidence type="ECO:0000256" key="5">
    <source>
        <dbReference type="ARBA" id="ARBA00022723"/>
    </source>
</evidence>
<keyword evidence="7" id="KW-0067">ATP-binding</keyword>
<evidence type="ECO:0000256" key="2">
    <source>
        <dbReference type="ARBA" id="ARBA00022649"/>
    </source>
</evidence>
<evidence type="ECO:0000256" key="8">
    <source>
        <dbReference type="ARBA" id="ARBA00022842"/>
    </source>
</evidence>
<comment type="catalytic activity">
    <reaction evidence="11">
        <text>O-(5'-adenylyl)-L-tyrosyl-[protein] + ATP = O-[5'-(adenylyl-(5'-&gt;3')-adenylyl)]-L-tyrosyl-[protein] + diphosphate</text>
        <dbReference type="Rhea" id="RHEA:66528"/>
        <dbReference type="Rhea" id="RHEA-COMP:13846"/>
        <dbReference type="Rhea" id="RHEA-COMP:17046"/>
        <dbReference type="ChEBI" id="CHEBI:30616"/>
        <dbReference type="ChEBI" id="CHEBI:33019"/>
        <dbReference type="ChEBI" id="CHEBI:83624"/>
        <dbReference type="ChEBI" id="CHEBI:167160"/>
    </reaction>
</comment>
<keyword evidence="2" id="KW-1277">Toxin-antitoxin system</keyword>
<dbReference type="GO" id="GO:0046872">
    <property type="term" value="F:metal ion binding"/>
    <property type="evidence" value="ECO:0007669"/>
    <property type="project" value="UniProtKB-KW"/>
</dbReference>
<dbReference type="STRING" id="49547.MBCUR_15200"/>
<evidence type="ECO:0000256" key="3">
    <source>
        <dbReference type="ARBA" id="ARBA00022679"/>
    </source>
</evidence>
<keyword evidence="5" id="KW-0479">Metal-binding</keyword>
<dbReference type="EC" id="2.7.7.108" evidence="9"/>
<keyword evidence="8" id="KW-0460">Magnesium</keyword>
<keyword evidence="15" id="KW-1185">Reference proteome</keyword>
<evidence type="ECO:0000256" key="9">
    <source>
        <dbReference type="ARBA" id="ARBA00034531"/>
    </source>
</evidence>
<evidence type="ECO:0000256" key="10">
    <source>
        <dbReference type="ARBA" id="ARBA00038276"/>
    </source>
</evidence>
<accession>A0A165ZTZ2</accession>